<proteinExistence type="predicted"/>
<accession>A0A1U7N9F9</accession>
<reference evidence="1 2" key="1">
    <citation type="submission" date="2016-10" db="EMBL/GenBank/DDBJ databases">
        <title>Comparative genomics uncovers the prolific and rare metabolic potential of the cyanobacterial genus Moorea.</title>
        <authorList>
            <person name="Leao T."/>
            <person name="Castelao G."/>
            <person name="Korobeynikov A."/>
            <person name="Monroe E.A."/>
            <person name="Podell S."/>
            <person name="Glukhov E."/>
            <person name="Allen E."/>
            <person name="Gerwick W.H."/>
            <person name="Gerwick L."/>
        </authorList>
    </citation>
    <scope>NUCLEOTIDE SEQUENCE [LARGE SCALE GENOMIC DNA]</scope>
    <source>
        <strain evidence="1 2">PNG5-198</strain>
    </source>
</reference>
<keyword evidence="2" id="KW-1185">Reference proteome</keyword>
<evidence type="ECO:0000313" key="1">
    <source>
        <dbReference type="EMBL" id="OLT62587.1"/>
    </source>
</evidence>
<dbReference type="EMBL" id="MKZS01000001">
    <property type="protein sequence ID" value="OLT62587.1"/>
    <property type="molecule type" value="Genomic_DNA"/>
</dbReference>
<name>A0A1U7N9F9_9CYAN</name>
<comment type="caution">
    <text evidence="1">The sequence shown here is derived from an EMBL/GenBank/DDBJ whole genome shotgun (WGS) entry which is preliminary data.</text>
</comment>
<dbReference type="Proteomes" id="UP000186657">
    <property type="component" value="Unassembled WGS sequence"/>
</dbReference>
<sequence length="139" mass="15300">MRASKGARDCSRPWVAPFGKADAGCVRVAPVERASWWNGHLGGTGILVERASWWNGHLGGTGILVERASWWNRHLGGTGILVEQASWWNGHLARILPRGAVPIPDSRFPIPDSLLPTPYSLLPILEFVEIHQIIPCLKP</sequence>
<dbReference type="AlphaFoldDB" id="A0A1U7N9F9"/>
<gene>
    <name evidence="1" type="ORF">BJP37_29725</name>
</gene>
<organism evidence="1 2">
    <name type="scientific">Moorena bouillonii PNG</name>
    <dbReference type="NCBI Taxonomy" id="568701"/>
    <lineage>
        <taxon>Bacteria</taxon>
        <taxon>Bacillati</taxon>
        <taxon>Cyanobacteriota</taxon>
        <taxon>Cyanophyceae</taxon>
        <taxon>Coleofasciculales</taxon>
        <taxon>Coleofasciculaceae</taxon>
        <taxon>Moorena</taxon>
    </lineage>
</organism>
<evidence type="ECO:0000313" key="2">
    <source>
        <dbReference type="Proteomes" id="UP000186657"/>
    </source>
</evidence>
<protein>
    <submittedName>
        <fullName evidence="1">Uncharacterized protein</fullName>
    </submittedName>
</protein>